<dbReference type="PANTHER" id="PTHR43179:SF12">
    <property type="entry name" value="GALACTOFURANOSYLTRANSFERASE GLFT2"/>
    <property type="match status" value="1"/>
</dbReference>
<evidence type="ECO:0000256" key="3">
    <source>
        <dbReference type="ARBA" id="ARBA00022679"/>
    </source>
</evidence>
<protein>
    <submittedName>
        <fullName evidence="5">Glycosyltransferase</fullName>
    </submittedName>
</protein>
<dbReference type="PANTHER" id="PTHR43179">
    <property type="entry name" value="RHAMNOSYLTRANSFERASE WBBL"/>
    <property type="match status" value="1"/>
</dbReference>
<comment type="caution">
    <text evidence="5">The sequence shown here is derived from an EMBL/GenBank/DDBJ whole genome shotgun (WGS) entry which is preliminary data.</text>
</comment>
<keyword evidence="2" id="KW-0328">Glycosyltransferase</keyword>
<evidence type="ECO:0000313" key="5">
    <source>
        <dbReference type="EMBL" id="MBK4734378.1"/>
    </source>
</evidence>
<dbReference type="EMBL" id="JAEPBG010000002">
    <property type="protein sequence ID" value="MBK4734378.1"/>
    <property type="molecule type" value="Genomic_DNA"/>
</dbReference>
<feature type="domain" description="Glycosyltransferase 2-like" evidence="4">
    <location>
        <begin position="11"/>
        <end position="137"/>
    </location>
</feature>
<reference evidence="5" key="1">
    <citation type="submission" date="2021-01" db="EMBL/GenBank/DDBJ databases">
        <title>Genome sequence of strain Noviherbaspirillum sp. DKR-6.</title>
        <authorList>
            <person name="Chaudhary D.K."/>
        </authorList>
    </citation>
    <scope>NUCLEOTIDE SEQUENCE</scope>
    <source>
        <strain evidence="5">DKR-6</strain>
    </source>
</reference>
<gene>
    <name evidence="5" type="ORF">JJB74_07165</name>
</gene>
<organism evidence="5 6">
    <name type="scientific">Noviherbaspirillum pedocola</name>
    <dbReference type="NCBI Taxonomy" id="2801341"/>
    <lineage>
        <taxon>Bacteria</taxon>
        <taxon>Pseudomonadati</taxon>
        <taxon>Pseudomonadota</taxon>
        <taxon>Betaproteobacteria</taxon>
        <taxon>Burkholderiales</taxon>
        <taxon>Oxalobacteraceae</taxon>
        <taxon>Noviherbaspirillum</taxon>
    </lineage>
</organism>
<comment type="similarity">
    <text evidence="1">Belongs to the glycosyltransferase 2 family.</text>
</comment>
<dbReference type="InterPro" id="IPR029044">
    <property type="entry name" value="Nucleotide-diphossugar_trans"/>
</dbReference>
<evidence type="ECO:0000256" key="2">
    <source>
        <dbReference type="ARBA" id="ARBA00022676"/>
    </source>
</evidence>
<keyword evidence="6" id="KW-1185">Reference proteome</keyword>
<keyword evidence="3" id="KW-0808">Transferase</keyword>
<evidence type="ECO:0000259" key="4">
    <source>
        <dbReference type="Pfam" id="PF00535"/>
    </source>
</evidence>
<sequence>MMPTSLSSRLTVIILTFNRAVELRRTLERMLALPERPALIVVDNASIDGTDAMVRDAFPEVALIRLAQNIGAAARNAGVRQARTPYIAFCDDDTWWSPGSLPRAVALLEAHARIAVLSACILVGPEEREDPACMVMARSPLPSDGLPGRALLGFMAGASVMRRAAFIDAGGYEPKFFIGCEEALLTLDLIAAGWCVVYAPQLRVHHHPSPVRDRVKRNHYLARNALWVAWMRLPWRTALAETRRILRLPSTRPVLLPALGGALRELPWVLKRRRVIPGEAAYWFRRLHH</sequence>
<dbReference type="Proteomes" id="UP000622890">
    <property type="component" value="Unassembled WGS sequence"/>
</dbReference>
<dbReference type="GO" id="GO:0016757">
    <property type="term" value="F:glycosyltransferase activity"/>
    <property type="evidence" value="ECO:0007669"/>
    <property type="project" value="UniProtKB-KW"/>
</dbReference>
<evidence type="ECO:0000313" key="6">
    <source>
        <dbReference type="Proteomes" id="UP000622890"/>
    </source>
</evidence>
<dbReference type="Pfam" id="PF00535">
    <property type="entry name" value="Glycos_transf_2"/>
    <property type="match status" value="1"/>
</dbReference>
<evidence type="ECO:0000256" key="1">
    <source>
        <dbReference type="ARBA" id="ARBA00006739"/>
    </source>
</evidence>
<dbReference type="SUPFAM" id="SSF53448">
    <property type="entry name" value="Nucleotide-diphospho-sugar transferases"/>
    <property type="match status" value="1"/>
</dbReference>
<dbReference type="RefSeq" id="WP_200591130.1">
    <property type="nucleotide sequence ID" value="NZ_JAEPBG010000002.1"/>
</dbReference>
<dbReference type="AlphaFoldDB" id="A0A934SZ29"/>
<proteinExistence type="inferred from homology"/>
<name>A0A934SZ29_9BURK</name>
<dbReference type="Gene3D" id="3.90.550.10">
    <property type="entry name" value="Spore Coat Polysaccharide Biosynthesis Protein SpsA, Chain A"/>
    <property type="match status" value="1"/>
</dbReference>
<accession>A0A934SZ29</accession>
<dbReference type="InterPro" id="IPR001173">
    <property type="entry name" value="Glyco_trans_2-like"/>
</dbReference>